<name>A0ABD1N8Q4_9FABA</name>
<dbReference type="InterPro" id="IPR002083">
    <property type="entry name" value="MATH/TRAF_dom"/>
</dbReference>
<dbReference type="AlphaFoldDB" id="A0ABD1N8Q4"/>
<feature type="region of interest" description="Disordered" evidence="1">
    <location>
        <begin position="1"/>
        <end position="29"/>
    </location>
</feature>
<gene>
    <name evidence="3" type="ORF">Fmac_004835</name>
</gene>
<dbReference type="PROSITE" id="PS50144">
    <property type="entry name" value="MATH"/>
    <property type="match status" value="1"/>
</dbReference>
<dbReference type="Proteomes" id="UP001603857">
    <property type="component" value="Unassembled WGS sequence"/>
</dbReference>
<evidence type="ECO:0000313" key="4">
    <source>
        <dbReference type="Proteomes" id="UP001603857"/>
    </source>
</evidence>
<dbReference type="SUPFAM" id="SSF47473">
    <property type="entry name" value="EF-hand"/>
    <property type="match status" value="1"/>
</dbReference>
<organism evidence="3 4">
    <name type="scientific">Flemingia macrophylla</name>
    <dbReference type="NCBI Taxonomy" id="520843"/>
    <lineage>
        <taxon>Eukaryota</taxon>
        <taxon>Viridiplantae</taxon>
        <taxon>Streptophyta</taxon>
        <taxon>Embryophyta</taxon>
        <taxon>Tracheophyta</taxon>
        <taxon>Spermatophyta</taxon>
        <taxon>Magnoliopsida</taxon>
        <taxon>eudicotyledons</taxon>
        <taxon>Gunneridae</taxon>
        <taxon>Pentapetalae</taxon>
        <taxon>rosids</taxon>
        <taxon>fabids</taxon>
        <taxon>Fabales</taxon>
        <taxon>Fabaceae</taxon>
        <taxon>Papilionoideae</taxon>
        <taxon>50 kb inversion clade</taxon>
        <taxon>NPAAA clade</taxon>
        <taxon>indigoferoid/millettioid clade</taxon>
        <taxon>Phaseoleae</taxon>
        <taxon>Flemingia</taxon>
    </lineage>
</organism>
<feature type="compositionally biased region" description="Basic and acidic residues" evidence="1">
    <location>
        <begin position="1"/>
        <end position="21"/>
    </location>
</feature>
<sequence>MHAEDLRERIGEKNGEDDQREMAQGGPHCSLPRGYQSPRAVLLDPLVLHIILCFRQLRQCLKWGIGGVLWQLLYILVLRSSPKRTTTIAKFGFQIPQVRKNPYPLCVASHVVPVAMAGASSPSTSSKSVMQTVDRSHWFVIQGYSLVKGMGVGKHITSDLFTVGGYHWAIYFYPNDFINLSEFAAFCRSDIVDNGDTELRDAFNLYDQDKNDLISPPSSTKCSTTLE</sequence>
<dbReference type="InterPro" id="IPR008974">
    <property type="entry name" value="TRAF-like"/>
</dbReference>
<accession>A0ABD1N8Q4</accession>
<keyword evidence="4" id="KW-1185">Reference proteome</keyword>
<proteinExistence type="predicted"/>
<reference evidence="3 4" key="1">
    <citation type="submission" date="2024-08" db="EMBL/GenBank/DDBJ databases">
        <title>Insights into the chromosomal genome structure of Flemingia macrophylla.</title>
        <authorList>
            <person name="Ding Y."/>
            <person name="Zhao Y."/>
            <person name="Bi W."/>
            <person name="Wu M."/>
            <person name="Zhao G."/>
            <person name="Gong Y."/>
            <person name="Li W."/>
            <person name="Zhang P."/>
        </authorList>
    </citation>
    <scope>NUCLEOTIDE SEQUENCE [LARGE SCALE GENOMIC DNA]</scope>
    <source>
        <strain evidence="3">DYQJB</strain>
        <tissue evidence="3">Leaf</tissue>
    </source>
</reference>
<evidence type="ECO:0000256" key="1">
    <source>
        <dbReference type="SAM" id="MobiDB-lite"/>
    </source>
</evidence>
<dbReference type="InterPro" id="IPR011992">
    <property type="entry name" value="EF-hand-dom_pair"/>
</dbReference>
<evidence type="ECO:0000313" key="3">
    <source>
        <dbReference type="EMBL" id="KAL2343550.1"/>
    </source>
</evidence>
<evidence type="ECO:0000259" key="2">
    <source>
        <dbReference type="PROSITE" id="PS50144"/>
    </source>
</evidence>
<feature type="domain" description="MATH" evidence="2">
    <location>
        <begin position="134"/>
        <end position="227"/>
    </location>
</feature>
<dbReference type="CDD" id="cd00121">
    <property type="entry name" value="MATH"/>
    <property type="match status" value="1"/>
</dbReference>
<comment type="caution">
    <text evidence="3">The sequence shown here is derived from an EMBL/GenBank/DDBJ whole genome shotgun (WGS) entry which is preliminary data.</text>
</comment>
<dbReference type="EMBL" id="JBGMDY010000002">
    <property type="protein sequence ID" value="KAL2343550.1"/>
    <property type="molecule type" value="Genomic_DNA"/>
</dbReference>
<dbReference type="Gene3D" id="2.60.210.10">
    <property type="entry name" value="Apoptosis, Tumor Necrosis Factor Receptor Associated Protein 2, Chain A"/>
    <property type="match status" value="1"/>
</dbReference>
<dbReference type="SUPFAM" id="SSF49599">
    <property type="entry name" value="TRAF domain-like"/>
    <property type="match status" value="1"/>
</dbReference>
<protein>
    <recommendedName>
        <fullName evidence="2">MATH domain-containing protein</fullName>
    </recommendedName>
</protein>